<protein>
    <submittedName>
        <fullName evidence="1">Uncharacterized protein</fullName>
    </submittedName>
</protein>
<dbReference type="AlphaFoldDB" id="A0A557XCM8"/>
<dbReference type="Proteomes" id="UP000320513">
    <property type="component" value="Unassembled WGS sequence"/>
</dbReference>
<accession>A0A557XCM8</accession>
<organism evidence="1 2">
    <name type="scientific">Mycobacterium helveticum</name>
    <dbReference type="NCBI Taxonomy" id="2592811"/>
    <lineage>
        <taxon>Bacteria</taxon>
        <taxon>Bacillati</taxon>
        <taxon>Actinomycetota</taxon>
        <taxon>Actinomycetes</taxon>
        <taxon>Mycobacteriales</taxon>
        <taxon>Mycobacteriaceae</taxon>
        <taxon>Mycobacterium</taxon>
    </lineage>
</organism>
<dbReference type="OrthoDB" id="4739371at2"/>
<keyword evidence="2" id="KW-1185">Reference proteome</keyword>
<evidence type="ECO:0000313" key="1">
    <source>
        <dbReference type="EMBL" id="TVS83288.1"/>
    </source>
</evidence>
<reference evidence="1 2" key="1">
    <citation type="submission" date="2019-07" db="EMBL/GenBank/DDBJ databases">
        <title>New Mycobacterium species.</title>
        <authorList>
            <person name="Tortoli E."/>
            <person name="Ghielmetti G."/>
            <person name="Friedel U."/>
            <person name="Trovato A."/>
        </authorList>
    </citation>
    <scope>NUCLEOTIDE SEQUENCE [LARGE SCALE GENOMIC DNA]</scope>
    <source>
        <strain evidence="1 2">16-83</strain>
    </source>
</reference>
<dbReference type="EMBL" id="VMQU01000151">
    <property type="protein sequence ID" value="TVS83288.1"/>
    <property type="molecule type" value="Genomic_DNA"/>
</dbReference>
<evidence type="ECO:0000313" key="2">
    <source>
        <dbReference type="Proteomes" id="UP000320513"/>
    </source>
</evidence>
<sequence length="64" mass="6838">MAARVPGSRFAQARPRVRNCQCPEGEGTPAYPKFTGILDAGLSFFVQGGPARGRDERWSVSAVG</sequence>
<comment type="caution">
    <text evidence="1">The sequence shown here is derived from an EMBL/GenBank/DDBJ whole genome shotgun (WGS) entry which is preliminary data.</text>
</comment>
<name>A0A557XCM8_9MYCO</name>
<gene>
    <name evidence="1" type="ORF">FPZ47_23910</name>
</gene>
<proteinExistence type="predicted"/>